<sequence>MSQFISGVAALDRYLADGYEKVRGMSSRFSATICGHVLKRQSALGIAGDVAEIGTFEGRFFIAMALALQPGEHAYGFDVFTWPDDKVLDRLDASAALHGLTSAHYTTLRHDSGTLDVATFGRMTGGKPLRFIHIDGDHSPEALTHDLALAHAALHPKGLICLDDMLHPGYPFLVVTVHAYLTAHPEMRLMCIIDREDIVAAPKFLICHVDAVPLYENDLMSSFQAQHFVLGGDAMGHHCVVLTPHPRIAEV</sequence>
<dbReference type="Proteomes" id="UP000298588">
    <property type="component" value="Chromosome"/>
</dbReference>
<dbReference type="KEGG" id="paqt:E8L99_00015"/>
<reference evidence="1 2" key="1">
    <citation type="submission" date="2019-04" db="EMBL/GenBank/DDBJ databases">
        <title>Phreatobacter aquaticus sp. nov.</title>
        <authorList>
            <person name="Choi A."/>
            <person name="Baek K."/>
        </authorList>
    </citation>
    <scope>NUCLEOTIDE SEQUENCE [LARGE SCALE GENOMIC DNA]</scope>
    <source>
        <strain evidence="1 2">NMCR1094</strain>
    </source>
</reference>
<evidence type="ECO:0000313" key="2">
    <source>
        <dbReference type="Proteomes" id="UP000298588"/>
    </source>
</evidence>
<evidence type="ECO:0000313" key="1">
    <source>
        <dbReference type="EMBL" id="QCK84290.1"/>
    </source>
</evidence>
<dbReference type="EMBL" id="CP039865">
    <property type="protein sequence ID" value="QCK84290.1"/>
    <property type="molecule type" value="Genomic_DNA"/>
</dbReference>
<name>A0A4D7Q7U4_9HYPH</name>
<dbReference type="Pfam" id="PF13578">
    <property type="entry name" value="Methyltransf_24"/>
    <property type="match status" value="1"/>
</dbReference>
<dbReference type="OrthoDB" id="7192174at2"/>
<dbReference type="GO" id="GO:0032259">
    <property type="term" value="P:methylation"/>
    <property type="evidence" value="ECO:0007669"/>
    <property type="project" value="UniProtKB-KW"/>
</dbReference>
<keyword evidence="1" id="KW-0808">Transferase</keyword>
<dbReference type="RefSeq" id="WP_137097626.1">
    <property type="nucleotide sequence ID" value="NZ_CP039865.1"/>
</dbReference>
<gene>
    <name evidence="1" type="ORF">E8L99_00015</name>
</gene>
<dbReference type="Gene3D" id="3.40.50.150">
    <property type="entry name" value="Vaccinia Virus protein VP39"/>
    <property type="match status" value="1"/>
</dbReference>
<keyword evidence="1" id="KW-0489">Methyltransferase</keyword>
<dbReference type="InterPro" id="IPR029063">
    <property type="entry name" value="SAM-dependent_MTases_sf"/>
</dbReference>
<dbReference type="SUPFAM" id="SSF53335">
    <property type="entry name" value="S-adenosyl-L-methionine-dependent methyltransferases"/>
    <property type="match status" value="1"/>
</dbReference>
<accession>A0A4D7Q7U4</accession>
<keyword evidence="2" id="KW-1185">Reference proteome</keyword>
<dbReference type="GO" id="GO:0008168">
    <property type="term" value="F:methyltransferase activity"/>
    <property type="evidence" value="ECO:0007669"/>
    <property type="project" value="UniProtKB-KW"/>
</dbReference>
<dbReference type="AlphaFoldDB" id="A0A4D7Q7U4"/>
<proteinExistence type="predicted"/>
<protein>
    <submittedName>
        <fullName evidence="1">Class I SAM-dependent methyltransferase</fullName>
    </submittedName>
</protein>
<organism evidence="1 2">
    <name type="scientific">Phreatobacter aquaticus</name>
    <dbReference type="NCBI Taxonomy" id="2570229"/>
    <lineage>
        <taxon>Bacteria</taxon>
        <taxon>Pseudomonadati</taxon>
        <taxon>Pseudomonadota</taxon>
        <taxon>Alphaproteobacteria</taxon>
        <taxon>Hyphomicrobiales</taxon>
        <taxon>Phreatobacteraceae</taxon>
        <taxon>Phreatobacter</taxon>
    </lineage>
</organism>